<evidence type="ECO:0000259" key="3">
    <source>
        <dbReference type="Pfam" id="PF13600"/>
    </source>
</evidence>
<gene>
    <name evidence="4" type="ORF">GXW71_26115</name>
</gene>
<dbReference type="InterPro" id="IPR037291">
    <property type="entry name" value="DUF4139"/>
</dbReference>
<accession>A0ABS5F5P0</accession>
<name>A0ABS5F5P0_9PROT</name>
<feature type="signal peptide" evidence="1">
    <location>
        <begin position="1"/>
        <end position="22"/>
    </location>
</feature>
<feature type="chain" id="PRO_5046110998" evidence="1">
    <location>
        <begin position="23"/>
        <end position="573"/>
    </location>
</feature>
<feature type="domain" description="DUF4139" evidence="2">
    <location>
        <begin position="234"/>
        <end position="564"/>
    </location>
</feature>
<evidence type="ECO:0000313" key="4">
    <source>
        <dbReference type="EMBL" id="MBR0667858.1"/>
    </source>
</evidence>
<dbReference type="Pfam" id="PF13600">
    <property type="entry name" value="DUF4140"/>
    <property type="match status" value="1"/>
</dbReference>
<feature type="domain" description="DUF4140" evidence="3">
    <location>
        <begin position="38"/>
        <end position="137"/>
    </location>
</feature>
<dbReference type="Proteomes" id="UP001196870">
    <property type="component" value="Unassembled WGS sequence"/>
</dbReference>
<dbReference type="InterPro" id="IPR025554">
    <property type="entry name" value="DUF4140"/>
</dbReference>
<keyword evidence="5" id="KW-1185">Reference proteome</keyword>
<evidence type="ECO:0000313" key="5">
    <source>
        <dbReference type="Proteomes" id="UP001196870"/>
    </source>
</evidence>
<keyword evidence="1" id="KW-0732">Signal</keyword>
<dbReference type="InterPro" id="IPR011935">
    <property type="entry name" value="CHP02231"/>
</dbReference>
<protein>
    <submittedName>
        <fullName evidence="4">Mucoidy inhibitor MuiA family protein</fullName>
    </submittedName>
</protein>
<comment type="caution">
    <text evidence="4">The sequence shown here is derived from an EMBL/GenBank/DDBJ whole genome shotgun (WGS) entry which is preliminary data.</text>
</comment>
<dbReference type="EMBL" id="JAAGBB010000042">
    <property type="protein sequence ID" value="MBR0667858.1"/>
    <property type="molecule type" value="Genomic_DNA"/>
</dbReference>
<sequence length="573" mass="61469">MKPLRAISALVLVCAALQPAVAQDAPPTLLLSAAPSAVTIYPDQATVTRGGSIDLPAGDSLIVLPSVPAGLLRDSVTARGTAPAAVAIGAVEVRQASFDPRTGDARRAELTDRLREIDDEMATVDVRIAAQTAQLTLIERLSASFADQQRRPPATGEAPRLAADPAGWRAAWETVRDGTAEAAEATRILRQARRTLEARRALVQAEIGGLRSAPPGTLEITVALRAEAATRLDLSVSYQVPGARWQPVYEARLDSAAGRLTLRQEAIVTQRTGEDWRDVALTLSTARPTADSRPPELQSWRIRLVDPAELARLAEMARQQAADARPGGRTVMRGAVAPSTSAEAPAPAPPRDVETVAAVTASAGFAVEYRIPGRASLRSDGTDRRVRIGDLNADAGLSVRTIPRLDPRAFLVARFANPSETPTLAGQASLHLDGVFVGRVALPMLRPREETVLSFGADDRVRVSYALQAQRRGEEGGLLTGRTRSRSTEALITIRNFHQRRMDIVVADQLPVSGEEPLVVTLNADPAPTARDVDGRPGVLTWSATYAPGEERRIRFGYTVTLPRDREVTGLER</sequence>
<reference evidence="5" key="1">
    <citation type="journal article" date="2021" name="Syst. Appl. Microbiol.">
        <title>Roseomonas hellenica sp. nov., isolated from roots of wild-growing Alkanna tinctoria.</title>
        <authorList>
            <person name="Rat A."/>
            <person name="Naranjo H.D."/>
            <person name="Lebbe L."/>
            <person name="Cnockaert M."/>
            <person name="Krigas N."/>
            <person name="Grigoriadou K."/>
            <person name="Maloupa E."/>
            <person name="Willems A."/>
        </authorList>
    </citation>
    <scope>NUCLEOTIDE SEQUENCE [LARGE SCALE GENOMIC DNA]</scope>
    <source>
        <strain evidence="5">LMG 31523</strain>
    </source>
</reference>
<proteinExistence type="predicted"/>
<dbReference type="RefSeq" id="WP_211855635.1">
    <property type="nucleotide sequence ID" value="NZ_JAAGBB010000042.1"/>
</dbReference>
<dbReference type="PANTHER" id="PTHR31005">
    <property type="entry name" value="DUF4139 DOMAIN-CONTAINING PROTEIN"/>
    <property type="match status" value="1"/>
</dbReference>
<evidence type="ECO:0000259" key="2">
    <source>
        <dbReference type="Pfam" id="PF13598"/>
    </source>
</evidence>
<organism evidence="4 5">
    <name type="scientific">Plastoroseomonas hellenica</name>
    <dbReference type="NCBI Taxonomy" id="2687306"/>
    <lineage>
        <taxon>Bacteria</taxon>
        <taxon>Pseudomonadati</taxon>
        <taxon>Pseudomonadota</taxon>
        <taxon>Alphaproteobacteria</taxon>
        <taxon>Acetobacterales</taxon>
        <taxon>Acetobacteraceae</taxon>
        <taxon>Plastoroseomonas</taxon>
    </lineage>
</organism>
<dbReference type="Pfam" id="PF13598">
    <property type="entry name" value="DUF4139"/>
    <property type="match status" value="1"/>
</dbReference>
<evidence type="ECO:0000256" key="1">
    <source>
        <dbReference type="SAM" id="SignalP"/>
    </source>
</evidence>
<dbReference type="NCBIfam" id="TIGR02231">
    <property type="entry name" value="mucoidy inhibitor MuiA family protein"/>
    <property type="match status" value="1"/>
</dbReference>
<dbReference type="PANTHER" id="PTHR31005:SF8">
    <property type="entry name" value="DUF4139 DOMAIN-CONTAINING PROTEIN"/>
    <property type="match status" value="1"/>
</dbReference>